<evidence type="ECO:0000256" key="8">
    <source>
        <dbReference type="ARBA" id="ARBA00022737"/>
    </source>
</evidence>
<comment type="subcellular location">
    <subcellularLocation>
        <location evidence="3">Secreted</location>
    </subcellularLocation>
</comment>
<evidence type="ECO:0000256" key="5">
    <source>
        <dbReference type="ARBA" id="ARBA00022525"/>
    </source>
</evidence>
<keyword evidence="14" id="KW-0812">Transmembrane</keyword>
<keyword evidence="16" id="KW-1185">Reference proteome</keyword>
<evidence type="ECO:0000313" key="16">
    <source>
        <dbReference type="Proteomes" id="UP001175271"/>
    </source>
</evidence>
<keyword evidence="12" id="KW-0456">Lyase</keyword>
<dbReference type="SUPFAM" id="SSF101898">
    <property type="entry name" value="NHL repeat"/>
    <property type="match status" value="1"/>
</dbReference>
<keyword evidence="5" id="KW-0964">Secreted</keyword>
<dbReference type="Gene3D" id="2.120.10.30">
    <property type="entry name" value="TolB, C-terminal domain"/>
    <property type="match status" value="1"/>
</dbReference>
<evidence type="ECO:0000256" key="1">
    <source>
        <dbReference type="ARBA" id="ARBA00000686"/>
    </source>
</evidence>
<name>A0AA39IMM3_9BILA</name>
<evidence type="ECO:0000313" key="15">
    <source>
        <dbReference type="EMBL" id="KAK0425848.1"/>
    </source>
</evidence>
<evidence type="ECO:0000256" key="14">
    <source>
        <dbReference type="SAM" id="Phobius"/>
    </source>
</evidence>
<organism evidence="15 16">
    <name type="scientific">Steinernema hermaphroditum</name>
    <dbReference type="NCBI Taxonomy" id="289476"/>
    <lineage>
        <taxon>Eukaryota</taxon>
        <taxon>Metazoa</taxon>
        <taxon>Ecdysozoa</taxon>
        <taxon>Nematoda</taxon>
        <taxon>Chromadorea</taxon>
        <taxon>Rhabditida</taxon>
        <taxon>Tylenchina</taxon>
        <taxon>Panagrolaimomorpha</taxon>
        <taxon>Strongyloidoidea</taxon>
        <taxon>Steinernematidae</taxon>
        <taxon>Steinernema</taxon>
    </lineage>
</organism>
<dbReference type="InterPro" id="IPR011042">
    <property type="entry name" value="6-blade_b-propeller_TolB-like"/>
</dbReference>
<dbReference type="AlphaFoldDB" id="A0AA39IMM3"/>
<evidence type="ECO:0000256" key="6">
    <source>
        <dbReference type="ARBA" id="ARBA00022723"/>
    </source>
</evidence>
<dbReference type="GO" id="GO:0005576">
    <property type="term" value="C:extracellular region"/>
    <property type="evidence" value="ECO:0007669"/>
    <property type="project" value="UniProtKB-SubCell"/>
</dbReference>
<dbReference type="FunFam" id="2.120.10.30:FF:000083">
    <property type="entry name" value="Peptidyl-glycine alpha-amidating monooxygenase B"/>
    <property type="match status" value="1"/>
</dbReference>
<comment type="cofactor">
    <cofactor evidence="2">
        <name>Zn(2+)</name>
        <dbReference type="ChEBI" id="CHEBI:29105"/>
    </cofactor>
</comment>
<protein>
    <recommendedName>
        <fullName evidence="4">peptidylamidoglycolate lyase</fullName>
        <ecNumber evidence="4">4.3.2.5</ecNumber>
    </recommendedName>
</protein>
<keyword evidence="11" id="KW-0325">Glycoprotein</keyword>
<dbReference type="PROSITE" id="PS51125">
    <property type="entry name" value="NHL"/>
    <property type="match status" value="3"/>
</dbReference>
<keyword evidence="14" id="KW-1133">Transmembrane helix</keyword>
<keyword evidence="10" id="KW-1015">Disulfide bond</keyword>
<feature type="repeat" description="NHL" evidence="13">
    <location>
        <begin position="204"/>
        <end position="243"/>
    </location>
</feature>
<dbReference type="PANTHER" id="PTHR10680:SF36">
    <property type="entry name" value="PEPTIDYL-ALPHA-HYDROXYGLYCINE ALPHA-AMIDATING LYASE 1"/>
    <property type="match status" value="1"/>
</dbReference>
<feature type="repeat" description="NHL" evidence="13">
    <location>
        <begin position="262"/>
        <end position="295"/>
    </location>
</feature>
<comment type="catalytic activity">
    <reaction evidence="1">
        <text>a [peptide]-C-terminal (2S)-2-hydroxyglycine = a [peptide]-C-terminal amide + glyoxylate</text>
        <dbReference type="Rhea" id="RHEA:20924"/>
        <dbReference type="Rhea" id="RHEA-COMP:13485"/>
        <dbReference type="Rhea" id="RHEA-COMP:15321"/>
        <dbReference type="ChEBI" id="CHEBI:36655"/>
        <dbReference type="ChEBI" id="CHEBI:137001"/>
        <dbReference type="ChEBI" id="CHEBI:142768"/>
        <dbReference type="EC" id="4.3.2.5"/>
    </reaction>
</comment>
<dbReference type="PANTHER" id="PTHR10680">
    <property type="entry name" value="PEPTIDYL-GLYCINE ALPHA-AMIDATING MONOOXYGENASE"/>
    <property type="match status" value="1"/>
</dbReference>
<evidence type="ECO:0000256" key="9">
    <source>
        <dbReference type="ARBA" id="ARBA00022833"/>
    </source>
</evidence>
<dbReference type="CDD" id="cd14958">
    <property type="entry name" value="NHL_PAL_like"/>
    <property type="match status" value="1"/>
</dbReference>
<proteinExistence type="predicted"/>
<dbReference type="GO" id="GO:0046872">
    <property type="term" value="F:metal ion binding"/>
    <property type="evidence" value="ECO:0007669"/>
    <property type="project" value="UniProtKB-KW"/>
</dbReference>
<evidence type="ECO:0000256" key="2">
    <source>
        <dbReference type="ARBA" id="ARBA00001947"/>
    </source>
</evidence>
<evidence type="ECO:0000256" key="4">
    <source>
        <dbReference type="ARBA" id="ARBA00012343"/>
    </source>
</evidence>
<sequence length="395" mass="43047">MTSGASRTPRGPIDAEEKPWLLLDACPSFHSPLSRRRHMESRAPFLLIAFLVGLLSAEIFDYNYEPSFAEENPFDDQIVPSGDGKGAFVLPLSEPLGQVAGIAIDADNRVLVFHRADHVWDASSFDKSRRLNKSLGPIQKETIFVVNAESGKVLEKHGAGQFFMPHGIAVDAEGNVFVTDVGLHQVIRLDKHFKPTLTLGHRLEPGADETHFCQPTDVAVASNGDFFVADGYCNSRVMKFDKSGKVLAVFGRPPSDLPSVEGEFLVPHSLALIEDMNLICVADRENERIQCFSAGLAEGLRSIPTGIFITGAEDIGRVYAIREKEHYLIGVTDSKAEAPLESQLFAMDMNTGKASVFLTGVENAHSLAIANDGSVYIAQIGPNQILRVLPGFSED</sequence>
<dbReference type="InterPro" id="IPR001258">
    <property type="entry name" value="NHL_repeat"/>
</dbReference>
<keyword evidence="7" id="KW-0732">Signal</keyword>
<gene>
    <name evidence="15" type="ORF">QR680_009425</name>
</gene>
<keyword evidence="9" id="KW-0862">Zinc</keyword>
<keyword evidence="14" id="KW-0472">Membrane</keyword>
<keyword evidence="6" id="KW-0479">Metal-binding</keyword>
<evidence type="ECO:0000256" key="10">
    <source>
        <dbReference type="ARBA" id="ARBA00023157"/>
    </source>
</evidence>
<comment type="caution">
    <text evidence="15">The sequence shown here is derived from an EMBL/GenBank/DDBJ whole genome shotgun (WGS) entry which is preliminary data.</text>
</comment>
<evidence type="ECO:0000256" key="13">
    <source>
        <dbReference type="PROSITE-ProRule" id="PRU00504"/>
    </source>
</evidence>
<feature type="transmembrane region" description="Helical" evidence="14">
    <location>
        <begin position="45"/>
        <end position="64"/>
    </location>
</feature>
<accession>A0AA39IMM3</accession>
<keyword evidence="8" id="KW-0677">Repeat</keyword>
<evidence type="ECO:0000256" key="7">
    <source>
        <dbReference type="ARBA" id="ARBA00022729"/>
    </source>
</evidence>
<dbReference type="EMBL" id="JAUCMV010000001">
    <property type="protein sequence ID" value="KAK0425848.1"/>
    <property type="molecule type" value="Genomic_DNA"/>
</dbReference>
<dbReference type="Proteomes" id="UP001175271">
    <property type="component" value="Unassembled WGS sequence"/>
</dbReference>
<evidence type="ECO:0000256" key="3">
    <source>
        <dbReference type="ARBA" id="ARBA00004613"/>
    </source>
</evidence>
<feature type="repeat" description="NHL" evidence="13">
    <location>
        <begin position="151"/>
        <end position="192"/>
    </location>
</feature>
<dbReference type="Pfam" id="PF01436">
    <property type="entry name" value="NHL"/>
    <property type="match status" value="3"/>
</dbReference>
<dbReference type="EC" id="4.3.2.5" evidence="4"/>
<evidence type="ECO:0000256" key="11">
    <source>
        <dbReference type="ARBA" id="ARBA00023180"/>
    </source>
</evidence>
<evidence type="ECO:0000256" key="12">
    <source>
        <dbReference type="ARBA" id="ARBA00023239"/>
    </source>
</evidence>
<reference evidence="15" key="1">
    <citation type="submission" date="2023-06" db="EMBL/GenBank/DDBJ databases">
        <title>Genomic analysis of the entomopathogenic nematode Steinernema hermaphroditum.</title>
        <authorList>
            <person name="Schwarz E.M."/>
            <person name="Heppert J.K."/>
            <person name="Baniya A."/>
            <person name="Schwartz H.T."/>
            <person name="Tan C.-H."/>
            <person name="Antoshechkin I."/>
            <person name="Sternberg P.W."/>
            <person name="Goodrich-Blair H."/>
            <person name="Dillman A.R."/>
        </authorList>
    </citation>
    <scope>NUCLEOTIDE SEQUENCE</scope>
    <source>
        <strain evidence="15">PS9179</strain>
        <tissue evidence="15">Whole animal</tissue>
    </source>
</reference>
<dbReference type="GO" id="GO:0004598">
    <property type="term" value="F:peptidylamidoglycolate lyase activity"/>
    <property type="evidence" value="ECO:0007669"/>
    <property type="project" value="UniProtKB-EC"/>
</dbReference>